<gene>
    <name evidence="1" type="ORF">M378DRAFT_169147</name>
</gene>
<dbReference type="Proteomes" id="UP000054549">
    <property type="component" value="Unassembled WGS sequence"/>
</dbReference>
<dbReference type="OrthoDB" id="3213671at2759"/>
<dbReference type="HOGENOM" id="CLU_1844598_0_0_1"/>
<dbReference type="EMBL" id="KN818314">
    <property type="protein sequence ID" value="KIL59501.1"/>
    <property type="molecule type" value="Genomic_DNA"/>
</dbReference>
<accession>A0A0C2WS03</accession>
<sequence>MLERSGTGAKYLLLVQEGKSVNLFVSKIYYHATRPKRHNVLPNDDPEPLLISEAIAAFYENNRALRAAGLPPLQSKTFADITMVGTTPTFKIPVTEEQVHFSTKIQRKDLQDATTRITFPLRSELTSAKSDFLIGAITE</sequence>
<keyword evidence="2" id="KW-1185">Reference proteome</keyword>
<evidence type="ECO:0000313" key="1">
    <source>
        <dbReference type="EMBL" id="KIL59501.1"/>
    </source>
</evidence>
<proteinExistence type="predicted"/>
<dbReference type="InParanoid" id="A0A0C2WS03"/>
<name>A0A0C2WS03_AMAMK</name>
<dbReference type="AlphaFoldDB" id="A0A0C2WS03"/>
<reference evidence="1 2" key="1">
    <citation type="submission" date="2014-04" db="EMBL/GenBank/DDBJ databases">
        <title>Evolutionary Origins and Diversification of the Mycorrhizal Mutualists.</title>
        <authorList>
            <consortium name="DOE Joint Genome Institute"/>
            <consortium name="Mycorrhizal Genomics Consortium"/>
            <person name="Kohler A."/>
            <person name="Kuo A."/>
            <person name="Nagy L.G."/>
            <person name="Floudas D."/>
            <person name="Copeland A."/>
            <person name="Barry K.W."/>
            <person name="Cichocki N."/>
            <person name="Veneault-Fourrey C."/>
            <person name="LaButti K."/>
            <person name="Lindquist E.A."/>
            <person name="Lipzen A."/>
            <person name="Lundell T."/>
            <person name="Morin E."/>
            <person name="Murat C."/>
            <person name="Riley R."/>
            <person name="Ohm R."/>
            <person name="Sun H."/>
            <person name="Tunlid A."/>
            <person name="Henrissat B."/>
            <person name="Grigoriev I.V."/>
            <person name="Hibbett D.S."/>
            <person name="Martin F."/>
        </authorList>
    </citation>
    <scope>NUCLEOTIDE SEQUENCE [LARGE SCALE GENOMIC DNA]</scope>
    <source>
        <strain evidence="1 2">Koide BX008</strain>
    </source>
</reference>
<evidence type="ECO:0000313" key="2">
    <source>
        <dbReference type="Proteomes" id="UP000054549"/>
    </source>
</evidence>
<dbReference type="STRING" id="946122.A0A0C2WS03"/>
<organism evidence="1 2">
    <name type="scientific">Amanita muscaria (strain Koide BX008)</name>
    <dbReference type="NCBI Taxonomy" id="946122"/>
    <lineage>
        <taxon>Eukaryota</taxon>
        <taxon>Fungi</taxon>
        <taxon>Dikarya</taxon>
        <taxon>Basidiomycota</taxon>
        <taxon>Agaricomycotina</taxon>
        <taxon>Agaricomycetes</taxon>
        <taxon>Agaricomycetidae</taxon>
        <taxon>Agaricales</taxon>
        <taxon>Pluteineae</taxon>
        <taxon>Amanitaceae</taxon>
        <taxon>Amanita</taxon>
    </lineage>
</organism>
<protein>
    <submittedName>
        <fullName evidence="1">Uncharacterized protein</fullName>
    </submittedName>
</protein>